<dbReference type="PANTHER" id="PTHR45927:SF10">
    <property type="entry name" value="LYSM-DOMAIN RECEPTOR-LIKE KINASE"/>
    <property type="match status" value="1"/>
</dbReference>
<evidence type="ECO:0008006" key="7">
    <source>
        <dbReference type="Google" id="ProtNLM"/>
    </source>
</evidence>
<comment type="caution">
    <text evidence="5">The sequence shown here is derived from an EMBL/GenBank/DDBJ whole genome shotgun (WGS) entry which is preliminary data.</text>
</comment>
<dbReference type="Pfam" id="PF01476">
    <property type="entry name" value="LysM"/>
    <property type="match status" value="1"/>
</dbReference>
<evidence type="ECO:0000259" key="4">
    <source>
        <dbReference type="Pfam" id="PF23472"/>
    </source>
</evidence>
<reference evidence="5 6" key="1">
    <citation type="journal article" date="2024" name="Plant J.">
        <title>Genome sequences and population genomics reveal climatic adaptation and genomic divergence between two closely related sweetgum species.</title>
        <authorList>
            <person name="Xu W.Q."/>
            <person name="Ren C.Q."/>
            <person name="Zhang X.Y."/>
            <person name="Comes H.P."/>
            <person name="Liu X.H."/>
            <person name="Li Y.G."/>
            <person name="Kettle C.J."/>
            <person name="Jalonen R."/>
            <person name="Gaisberger H."/>
            <person name="Ma Y.Z."/>
            <person name="Qiu Y.X."/>
        </authorList>
    </citation>
    <scope>NUCLEOTIDE SEQUENCE [LARGE SCALE GENOMIC DNA]</scope>
    <source>
        <strain evidence="5">Hangzhou</strain>
    </source>
</reference>
<organism evidence="5 6">
    <name type="scientific">Liquidambar formosana</name>
    <name type="common">Formosan gum</name>
    <dbReference type="NCBI Taxonomy" id="63359"/>
    <lineage>
        <taxon>Eukaryota</taxon>
        <taxon>Viridiplantae</taxon>
        <taxon>Streptophyta</taxon>
        <taxon>Embryophyta</taxon>
        <taxon>Tracheophyta</taxon>
        <taxon>Spermatophyta</taxon>
        <taxon>Magnoliopsida</taxon>
        <taxon>eudicotyledons</taxon>
        <taxon>Gunneridae</taxon>
        <taxon>Pentapetalae</taxon>
        <taxon>Saxifragales</taxon>
        <taxon>Altingiaceae</taxon>
        <taxon>Liquidambar</taxon>
    </lineage>
</organism>
<evidence type="ECO:0000256" key="1">
    <source>
        <dbReference type="SAM" id="Phobius"/>
    </source>
</evidence>
<dbReference type="InterPro" id="IPR056561">
    <property type="entry name" value="NFP_LYK_LysM1"/>
</dbReference>
<dbReference type="InterPro" id="IPR052611">
    <property type="entry name" value="Plant_RLK_LysM"/>
</dbReference>
<evidence type="ECO:0000313" key="6">
    <source>
        <dbReference type="Proteomes" id="UP001415857"/>
    </source>
</evidence>
<sequence>MDPDNILRVNNLNSSSQILKPGREVLVPINCSCSGQFFQANFSYVVPESTTFSEIACGVFEGKKFSIPPENIWAANCLDRKPTVYPNTTVLVPLQADPVINFNLPDSPPPPPGFLPTSPVEKPKQNSNLRTLYIAVSVVGFSLVLIVLLACGFYVKASKKWKHEKFQSFTGWSSPMSSSMARSTPISGATVRTSSNSCLSPDLLVGIKYSLYNYSIEELRKVTRDFSEDTKIDGYVYKGLIDNVDVMIKQMRFAETRQNTHLITETMIYLGFLIWARIRSSYAQQFYDPTPCSSDTNYPGSRYTCDSFQKSCETFIVYRASQHFQTISNISNLFGMDPDKILNLTSCSQILKPGREVLVPIDCSCSGQFFQANFG</sequence>
<dbReference type="Proteomes" id="UP001415857">
    <property type="component" value="Unassembled WGS sequence"/>
</dbReference>
<protein>
    <recommendedName>
        <fullName evidence="7">LysM domain-containing protein</fullName>
    </recommendedName>
</protein>
<evidence type="ECO:0000259" key="3">
    <source>
        <dbReference type="Pfam" id="PF23446"/>
    </source>
</evidence>
<dbReference type="InterPro" id="IPR056562">
    <property type="entry name" value="LysM2_CERK1_LYK3_4_5"/>
</dbReference>
<feature type="domain" description="NFP/LYK4/5 first LysM" evidence="3">
    <location>
        <begin position="311"/>
        <end position="365"/>
    </location>
</feature>
<name>A0AAP0WTN2_LIQFO</name>
<dbReference type="Pfam" id="PF23446">
    <property type="entry name" value="LysM1_NFP_LYK"/>
    <property type="match status" value="1"/>
</dbReference>
<feature type="domain" description="LysM" evidence="2">
    <location>
        <begin position="2"/>
        <end position="28"/>
    </location>
</feature>
<feature type="transmembrane region" description="Helical" evidence="1">
    <location>
        <begin position="132"/>
        <end position="155"/>
    </location>
</feature>
<keyword evidence="1" id="KW-0812">Transmembrane</keyword>
<keyword evidence="1" id="KW-0472">Membrane</keyword>
<dbReference type="AlphaFoldDB" id="A0AAP0WTN2"/>
<keyword evidence="6" id="KW-1185">Reference proteome</keyword>
<dbReference type="InterPro" id="IPR018392">
    <property type="entry name" value="LysM"/>
</dbReference>
<dbReference type="EMBL" id="JBBPBK010000008">
    <property type="protein sequence ID" value="KAK9279097.1"/>
    <property type="molecule type" value="Genomic_DNA"/>
</dbReference>
<evidence type="ECO:0000313" key="5">
    <source>
        <dbReference type="EMBL" id="KAK9279097.1"/>
    </source>
</evidence>
<feature type="domain" description="LYK3/4/5 second LysM" evidence="4">
    <location>
        <begin position="37"/>
        <end position="62"/>
    </location>
</feature>
<evidence type="ECO:0000259" key="2">
    <source>
        <dbReference type="Pfam" id="PF01476"/>
    </source>
</evidence>
<dbReference type="PANTHER" id="PTHR45927">
    <property type="entry name" value="LYSM-DOMAIN RECEPTOR-LIKE KINASE-RELATED"/>
    <property type="match status" value="1"/>
</dbReference>
<proteinExistence type="predicted"/>
<keyword evidence="1" id="KW-1133">Transmembrane helix</keyword>
<accession>A0AAP0WTN2</accession>
<gene>
    <name evidence="5" type="ORF">L1049_012772</name>
</gene>
<dbReference type="Pfam" id="PF23472">
    <property type="entry name" value="LysM2_CERK1_LYK3_4_5"/>
    <property type="match status" value="1"/>
</dbReference>